<dbReference type="InterPro" id="IPR037455">
    <property type="entry name" value="LucA/IucC-like"/>
</dbReference>
<accession>A0A1H3P591</accession>
<evidence type="ECO:0000313" key="5">
    <source>
        <dbReference type="EMBL" id="SDY95559.1"/>
    </source>
</evidence>
<dbReference type="PANTHER" id="PTHR34384:SF5">
    <property type="entry name" value="L-2,3-DIAMINOPROPANOATE--CITRATE LIGASE"/>
    <property type="match status" value="1"/>
</dbReference>
<dbReference type="GO" id="GO:0019290">
    <property type="term" value="P:siderophore biosynthetic process"/>
    <property type="evidence" value="ECO:0007669"/>
    <property type="project" value="InterPro"/>
</dbReference>
<evidence type="ECO:0000256" key="1">
    <source>
        <dbReference type="ARBA" id="ARBA00004924"/>
    </source>
</evidence>
<dbReference type="Gene3D" id="1.10.510.40">
    <property type="match status" value="1"/>
</dbReference>
<sequence length="522" mass="54528">MTQAPDAHATLHALAEQRPELVGPYTAALPGARAAVLGRLWGAIAREPIDGVGHRISRDGAVTVALADGRGLTGPADAAVPFAPAPAGLAVRWDGQPYDDASALLRALALPRAERLAAELANSVANLALARAAQPAPHGGPAALTGPAPHPAFWEQLVVDGHPLHPGCRTRLPMSTAEVLAYAPEHRTTVELRLVEVPARRWLATGAGLPPVLPLHPWQHDHVLDAHPWLRPTRRVAPARPLMSLRTVAPVAHPDQHWKTAVDVQMTSAVRTVSPAALRNGPVVTAFLAELTRPLDAITVLPETAAGAALVDGEPCRSLAVLVRQAPPGDAVPLAALAAPSPATGAPLVTEAVALGYAGDPVAFLADLAGVLLPPLLWLLRHGVALEAHGQNTLVVLAGGRPRRLMYRDVGGVRISPALLHRHGVEPPPLHGDLATDDPEELRTTLLAALGVVLGEQVAVLSRAYDVAPATLWAAIAATPLPEADRAVLTGPTLPVKATTAMRLASDPLEPIWARLPNPMAR</sequence>
<reference evidence="6" key="1">
    <citation type="submission" date="2016-10" db="EMBL/GenBank/DDBJ databases">
        <authorList>
            <person name="Varghese N."/>
            <person name="Submissions S."/>
        </authorList>
    </citation>
    <scope>NUCLEOTIDE SEQUENCE [LARGE SCALE GENOMIC DNA]</scope>
    <source>
        <strain evidence="6">DSM 45245</strain>
    </source>
</reference>
<organism evidence="5 6">
    <name type="scientific">Micromonospora pattaloongensis</name>
    <dbReference type="NCBI Taxonomy" id="405436"/>
    <lineage>
        <taxon>Bacteria</taxon>
        <taxon>Bacillati</taxon>
        <taxon>Actinomycetota</taxon>
        <taxon>Actinomycetes</taxon>
        <taxon>Micromonosporales</taxon>
        <taxon>Micromonosporaceae</taxon>
        <taxon>Micromonospora</taxon>
    </lineage>
</organism>
<dbReference type="AlphaFoldDB" id="A0A1H3P591"/>
<dbReference type="EMBL" id="FNPH01000004">
    <property type="protein sequence ID" value="SDY95559.1"/>
    <property type="molecule type" value="Genomic_DNA"/>
</dbReference>
<feature type="domain" description="Aerobactin siderophore biosynthesis IucA/IucC N-terminal" evidence="3">
    <location>
        <begin position="212"/>
        <end position="338"/>
    </location>
</feature>
<gene>
    <name evidence="5" type="ORF">SAMN05444365_104302</name>
</gene>
<dbReference type="GO" id="GO:0016881">
    <property type="term" value="F:acid-amino acid ligase activity"/>
    <property type="evidence" value="ECO:0007669"/>
    <property type="project" value="UniProtKB-ARBA"/>
</dbReference>
<evidence type="ECO:0000256" key="2">
    <source>
        <dbReference type="ARBA" id="ARBA00007832"/>
    </source>
</evidence>
<dbReference type="Pfam" id="PF04183">
    <property type="entry name" value="IucA_IucC"/>
    <property type="match status" value="2"/>
</dbReference>
<dbReference type="InterPro" id="IPR022770">
    <property type="entry name" value="IucA/IucC-like_C"/>
</dbReference>
<proteinExistence type="inferred from homology"/>
<comment type="similarity">
    <text evidence="2">Belongs to the IucA/IucC family.</text>
</comment>
<dbReference type="Pfam" id="PF06276">
    <property type="entry name" value="FhuF"/>
    <property type="match status" value="1"/>
</dbReference>
<dbReference type="PANTHER" id="PTHR34384">
    <property type="entry name" value="L-2,3-DIAMINOPROPANOATE--CITRATE LIGASE"/>
    <property type="match status" value="1"/>
</dbReference>
<evidence type="ECO:0000259" key="4">
    <source>
        <dbReference type="Pfam" id="PF06276"/>
    </source>
</evidence>
<evidence type="ECO:0000313" key="6">
    <source>
        <dbReference type="Proteomes" id="UP000242415"/>
    </source>
</evidence>
<dbReference type="STRING" id="405436.SAMN05444365_104302"/>
<protein>
    <submittedName>
        <fullName evidence="5">Siderophore synthetase component</fullName>
    </submittedName>
</protein>
<dbReference type="RefSeq" id="WP_217634847.1">
    <property type="nucleotide sequence ID" value="NZ_FNPH01000004.1"/>
</dbReference>
<dbReference type="Proteomes" id="UP000242415">
    <property type="component" value="Unassembled WGS sequence"/>
</dbReference>
<name>A0A1H3P591_9ACTN</name>
<feature type="domain" description="Aerobactin siderophore biosynthesis IucA/IucC-like C-terminal" evidence="4">
    <location>
        <begin position="363"/>
        <end position="478"/>
    </location>
</feature>
<comment type="pathway">
    <text evidence="1">Siderophore biosynthesis.</text>
</comment>
<keyword evidence="6" id="KW-1185">Reference proteome</keyword>
<dbReference type="InterPro" id="IPR007310">
    <property type="entry name" value="Aerobactin_biosyn_IucA/IucC_N"/>
</dbReference>
<feature type="domain" description="Aerobactin siderophore biosynthesis IucA/IucC N-terminal" evidence="3">
    <location>
        <begin position="152"/>
        <end position="200"/>
    </location>
</feature>
<evidence type="ECO:0000259" key="3">
    <source>
        <dbReference type="Pfam" id="PF04183"/>
    </source>
</evidence>